<evidence type="ECO:0000256" key="4">
    <source>
        <dbReference type="ARBA" id="ARBA00015388"/>
    </source>
</evidence>
<accession>A0A9P5SRU8</accession>
<name>A0A9P5SRU8_9FUNG</name>
<dbReference type="AlphaFoldDB" id="A0A9P5SRU8"/>
<comment type="subcellular location">
    <subcellularLocation>
        <location evidence="8">Cell membrane</location>
        <topology evidence="8">Multi-pass membrane protein</topology>
    </subcellularLocation>
    <subcellularLocation>
        <location evidence="2">Membrane</location>
        <topology evidence="2">Multi-pass membrane protein</topology>
    </subcellularLocation>
</comment>
<sequence>MLHEPSAPPYSQLPHSADQEKPSAPIDDPIQQQILDAEQDPNSAPIDDDDTISLAAPIYDPTAVVAPYLAYAQEPTIDHVDTSRKHKNRIALVAFIVQLLGFLGATIYATVLWIDRPTELCVSELMLGAMMAMAPVLLYAILMMAFVNSAFALTMFSGGIATIVIWHADSDYMLAMLMPAIAPIMVLLPVCWFYLRRRIPFTSALLKSTSFLSRKHRSVMILSYAGLAIQLLLALFISIIVCADNADNLYSQGIEPSTYYIVLVLCLSCYYWTSQVSTNIVYASVAGVAATHYLPSKTPSETSFNSCLNRVCTTSLGSICYGSLIITPVQIVRSASNGLRTSEDDVDVCCVSILDAIIGCVRGFNTSINKYAFYDVATYGKPFYPAARDTWSSIESCRIDVLLWDFAFGHVLIAHAVFYGVLCGSIASVVSNSTLPYRLVVAWIAMQIVFSVGTVADAGAASALVALAKDPLVFAKANPEFFAELREAYPAASFGLMVIIPGVP</sequence>
<dbReference type="PANTHER" id="PTHR12385">
    <property type="entry name" value="CHOLINE TRANSPORTER-LIKE (SLC FAMILY 44)"/>
    <property type="match status" value="1"/>
</dbReference>
<feature type="transmembrane region" description="Helical" evidence="8">
    <location>
        <begin position="174"/>
        <end position="195"/>
    </location>
</feature>
<feature type="transmembrane region" description="Helical" evidence="8">
    <location>
        <begin position="149"/>
        <end position="168"/>
    </location>
</feature>
<gene>
    <name evidence="10" type="primary">PNS1_1</name>
    <name evidence="10" type="ORF">BG006_001018</name>
</gene>
<dbReference type="InterPro" id="IPR007603">
    <property type="entry name" value="Choline_transptr-like"/>
</dbReference>
<evidence type="ECO:0000256" key="3">
    <source>
        <dbReference type="ARBA" id="ARBA00007168"/>
    </source>
</evidence>
<feature type="transmembrane region" description="Helical" evidence="8">
    <location>
        <begin position="401"/>
        <end position="422"/>
    </location>
</feature>
<dbReference type="Proteomes" id="UP000696485">
    <property type="component" value="Unassembled WGS sequence"/>
</dbReference>
<comment type="caution">
    <text evidence="10">The sequence shown here is derived from an EMBL/GenBank/DDBJ whole genome shotgun (WGS) entry which is preliminary data.</text>
</comment>
<feature type="region of interest" description="Disordered" evidence="9">
    <location>
        <begin position="1"/>
        <end position="47"/>
    </location>
</feature>
<feature type="transmembrane region" description="Helical" evidence="8">
    <location>
        <begin position="442"/>
        <end position="467"/>
    </location>
</feature>
<dbReference type="EMBL" id="JAAAUY010000119">
    <property type="protein sequence ID" value="KAF9335029.1"/>
    <property type="molecule type" value="Genomic_DNA"/>
</dbReference>
<feature type="transmembrane region" description="Helical" evidence="8">
    <location>
        <begin position="257"/>
        <end position="273"/>
    </location>
</feature>
<comment type="function">
    <text evidence="1 8">Probably involved in transport through the plasma membrane.</text>
</comment>
<comment type="similarity">
    <text evidence="3 8">Belongs to the CTL (choline transporter-like) family.</text>
</comment>
<keyword evidence="6 8" id="KW-1133">Transmembrane helix</keyword>
<evidence type="ECO:0000256" key="5">
    <source>
        <dbReference type="ARBA" id="ARBA00022692"/>
    </source>
</evidence>
<dbReference type="PANTHER" id="PTHR12385:SF4">
    <property type="entry name" value="PROTEIN PNS1"/>
    <property type="match status" value="1"/>
</dbReference>
<feature type="transmembrane region" description="Helical" evidence="8">
    <location>
        <begin position="90"/>
        <end position="113"/>
    </location>
</feature>
<keyword evidence="5 8" id="KW-0812">Transmembrane</keyword>
<evidence type="ECO:0000256" key="1">
    <source>
        <dbReference type="ARBA" id="ARBA00002957"/>
    </source>
</evidence>
<dbReference type="Pfam" id="PF04515">
    <property type="entry name" value="Choline_transpo"/>
    <property type="match status" value="1"/>
</dbReference>
<dbReference type="GO" id="GO:0005886">
    <property type="term" value="C:plasma membrane"/>
    <property type="evidence" value="ECO:0007669"/>
    <property type="project" value="UniProtKB-SubCell"/>
</dbReference>
<organism evidence="10 11">
    <name type="scientific">Podila minutissima</name>
    <dbReference type="NCBI Taxonomy" id="64525"/>
    <lineage>
        <taxon>Eukaryota</taxon>
        <taxon>Fungi</taxon>
        <taxon>Fungi incertae sedis</taxon>
        <taxon>Mucoromycota</taxon>
        <taxon>Mortierellomycotina</taxon>
        <taxon>Mortierellomycetes</taxon>
        <taxon>Mortierellales</taxon>
        <taxon>Mortierellaceae</taxon>
        <taxon>Podila</taxon>
    </lineage>
</organism>
<reference evidence="10" key="1">
    <citation type="journal article" date="2020" name="Fungal Divers.">
        <title>Resolving the Mortierellaceae phylogeny through synthesis of multi-gene phylogenetics and phylogenomics.</title>
        <authorList>
            <person name="Vandepol N."/>
            <person name="Liber J."/>
            <person name="Desiro A."/>
            <person name="Na H."/>
            <person name="Kennedy M."/>
            <person name="Barry K."/>
            <person name="Grigoriev I.V."/>
            <person name="Miller A.N."/>
            <person name="O'Donnell K."/>
            <person name="Stajich J.E."/>
            <person name="Bonito G."/>
        </authorList>
    </citation>
    <scope>NUCLEOTIDE SEQUENCE</scope>
    <source>
        <strain evidence="10">NVP1</strain>
    </source>
</reference>
<keyword evidence="11" id="KW-1185">Reference proteome</keyword>
<keyword evidence="7 8" id="KW-0472">Membrane</keyword>
<evidence type="ECO:0000256" key="9">
    <source>
        <dbReference type="SAM" id="MobiDB-lite"/>
    </source>
</evidence>
<evidence type="ECO:0000256" key="6">
    <source>
        <dbReference type="ARBA" id="ARBA00022989"/>
    </source>
</evidence>
<dbReference type="GO" id="GO:0022857">
    <property type="term" value="F:transmembrane transporter activity"/>
    <property type="evidence" value="ECO:0007669"/>
    <property type="project" value="UniProtKB-UniRule"/>
</dbReference>
<evidence type="ECO:0000256" key="7">
    <source>
        <dbReference type="ARBA" id="ARBA00023136"/>
    </source>
</evidence>
<proteinExistence type="inferred from homology"/>
<evidence type="ECO:0000313" key="11">
    <source>
        <dbReference type="Proteomes" id="UP000696485"/>
    </source>
</evidence>
<evidence type="ECO:0000256" key="2">
    <source>
        <dbReference type="ARBA" id="ARBA00004141"/>
    </source>
</evidence>
<evidence type="ECO:0000256" key="8">
    <source>
        <dbReference type="RuleBase" id="RU368066"/>
    </source>
</evidence>
<feature type="transmembrane region" description="Helical" evidence="8">
    <location>
        <begin position="125"/>
        <end position="142"/>
    </location>
</feature>
<evidence type="ECO:0000313" key="10">
    <source>
        <dbReference type="EMBL" id="KAF9335029.1"/>
    </source>
</evidence>
<feature type="transmembrane region" description="Helical" evidence="8">
    <location>
        <begin position="216"/>
        <end position="237"/>
    </location>
</feature>
<protein>
    <recommendedName>
        <fullName evidence="4 8">Protein PNS1</fullName>
    </recommendedName>
</protein>